<accession>E1JV23</accession>
<dbReference type="Pfam" id="PF01627">
    <property type="entry name" value="Hpt"/>
    <property type="match status" value="1"/>
</dbReference>
<dbReference type="CDD" id="cd00088">
    <property type="entry name" value="HPT"/>
    <property type="match status" value="1"/>
</dbReference>
<keyword evidence="5 17" id="KW-0597">Phosphoprotein</keyword>
<dbReference type="STRING" id="596151.DesfrDRAFT_1472"/>
<dbReference type="InterPro" id="IPR005467">
    <property type="entry name" value="His_kinase_dom"/>
</dbReference>
<evidence type="ECO:0000256" key="4">
    <source>
        <dbReference type="ARBA" id="ARBA00022475"/>
    </source>
</evidence>
<evidence type="ECO:0000256" key="10">
    <source>
        <dbReference type="ARBA" id="ARBA00022840"/>
    </source>
</evidence>
<dbReference type="PROSITE" id="PS50894">
    <property type="entry name" value="HPT"/>
    <property type="match status" value="1"/>
</dbReference>
<dbReference type="PRINTS" id="PR00344">
    <property type="entry name" value="BCTRLSENSOR"/>
</dbReference>
<dbReference type="eggNOG" id="COG2205">
    <property type="taxonomic scope" value="Bacteria"/>
</dbReference>
<organism evidence="21 22">
    <name type="scientific">Solidesulfovibrio fructosivorans JJ]</name>
    <dbReference type="NCBI Taxonomy" id="596151"/>
    <lineage>
        <taxon>Bacteria</taxon>
        <taxon>Pseudomonadati</taxon>
        <taxon>Thermodesulfobacteriota</taxon>
        <taxon>Desulfovibrionia</taxon>
        <taxon>Desulfovibrionales</taxon>
        <taxon>Desulfovibrionaceae</taxon>
        <taxon>Solidesulfovibrio</taxon>
    </lineage>
</organism>
<dbReference type="InterPro" id="IPR011006">
    <property type="entry name" value="CheY-like_superfamily"/>
</dbReference>
<dbReference type="EMBL" id="AECZ01000007">
    <property type="protein sequence ID" value="EFL51937.1"/>
    <property type="molecule type" value="Genomic_DNA"/>
</dbReference>
<evidence type="ECO:0000256" key="6">
    <source>
        <dbReference type="ARBA" id="ARBA00022679"/>
    </source>
</evidence>
<keyword evidence="10" id="KW-0067">ATP-binding</keyword>
<keyword evidence="4" id="KW-1003">Cell membrane</keyword>
<evidence type="ECO:0000256" key="11">
    <source>
        <dbReference type="ARBA" id="ARBA00022989"/>
    </source>
</evidence>
<dbReference type="InterPro" id="IPR036641">
    <property type="entry name" value="HPT_dom_sf"/>
</dbReference>
<gene>
    <name evidence="21" type="ORF">DesfrDRAFT_1472</name>
</gene>
<dbReference type="CDD" id="cd17546">
    <property type="entry name" value="REC_hyHK_CKI1_RcsC-like"/>
    <property type="match status" value="1"/>
</dbReference>
<dbReference type="Gene3D" id="1.20.120.160">
    <property type="entry name" value="HPT domain"/>
    <property type="match status" value="1"/>
</dbReference>
<reference evidence="21 22" key="1">
    <citation type="submission" date="2010-08" db="EMBL/GenBank/DDBJ databases">
        <title>The draft genome of Desulfovibrio fructosovorans JJ.</title>
        <authorList>
            <consortium name="US DOE Joint Genome Institute (JGI-PGF)"/>
            <person name="Lucas S."/>
            <person name="Copeland A."/>
            <person name="Lapidus A."/>
            <person name="Cheng J.-F."/>
            <person name="Bruce D."/>
            <person name="Goodwin L."/>
            <person name="Pitluck S."/>
            <person name="Land M.L."/>
            <person name="Hauser L."/>
            <person name="Chang Y.-J."/>
            <person name="Jeffries C."/>
            <person name="Wall J.D."/>
            <person name="Stahl D.A."/>
            <person name="Arkin A.P."/>
            <person name="Dehal P."/>
            <person name="Stolyar S.M."/>
            <person name="Hazen T.C."/>
            <person name="Woyke T.J."/>
        </authorList>
    </citation>
    <scope>NUCLEOTIDE SEQUENCE [LARGE SCALE GENOMIC DNA]</scope>
    <source>
        <strain evidence="21 22">JJ</strain>
    </source>
</reference>
<keyword evidence="9 21" id="KW-0418">Kinase</keyword>
<evidence type="ECO:0000256" key="8">
    <source>
        <dbReference type="ARBA" id="ARBA00022741"/>
    </source>
</evidence>
<dbReference type="OrthoDB" id="5291616at2"/>
<comment type="subcellular location">
    <subcellularLocation>
        <location evidence="2">Cell membrane</location>
        <topology evidence="2">Multi-pass membrane protein</topology>
    </subcellularLocation>
</comment>
<evidence type="ECO:0000256" key="3">
    <source>
        <dbReference type="ARBA" id="ARBA00012438"/>
    </source>
</evidence>
<keyword evidence="11" id="KW-1133">Transmembrane helix</keyword>
<evidence type="ECO:0000256" key="16">
    <source>
        <dbReference type="PROSITE-ProRule" id="PRU00110"/>
    </source>
</evidence>
<dbReference type="Gene3D" id="3.30.565.10">
    <property type="entry name" value="Histidine kinase-like ATPase, C-terminal domain"/>
    <property type="match status" value="1"/>
</dbReference>
<dbReference type="CDD" id="cd00082">
    <property type="entry name" value="HisKA"/>
    <property type="match status" value="1"/>
</dbReference>
<dbReference type="PANTHER" id="PTHR45339">
    <property type="entry name" value="HYBRID SIGNAL TRANSDUCTION HISTIDINE KINASE J"/>
    <property type="match status" value="1"/>
</dbReference>
<evidence type="ECO:0000313" key="22">
    <source>
        <dbReference type="Proteomes" id="UP000006250"/>
    </source>
</evidence>
<protein>
    <recommendedName>
        <fullName evidence="15">Sensory/regulatory protein RpfC</fullName>
        <ecNumber evidence="3">2.7.13.3</ecNumber>
    </recommendedName>
</protein>
<evidence type="ECO:0000256" key="14">
    <source>
        <dbReference type="ARBA" id="ARBA00064003"/>
    </source>
</evidence>
<dbReference type="SMART" id="SM00387">
    <property type="entry name" value="HATPase_c"/>
    <property type="match status" value="1"/>
</dbReference>
<keyword evidence="12" id="KW-0902">Two-component regulatory system</keyword>
<proteinExistence type="predicted"/>
<dbReference type="CDD" id="cd16922">
    <property type="entry name" value="HATPase_EvgS-ArcB-TorS-like"/>
    <property type="match status" value="1"/>
</dbReference>
<dbReference type="SUPFAM" id="SSF47384">
    <property type="entry name" value="Homodimeric domain of signal transducing histidine kinase"/>
    <property type="match status" value="1"/>
</dbReference>
<dbReference type="GO" id="GO:0000155">
    <property type="term" value="F:phosphorelay sensor kinase activity"/>
    <property type="evidence" value="ECO:0007669"/>
    <property type="project" value="InterPro"/>
</dbReference>
<evidence type="ECO:0000256" key="9">
    <source>
        <dbReference type="ARBA" id="ARBA00022777"/>
    </source>
</evidence>
<dbReference type="PANTHER" id="PTHR45339:SF1">
    <property type="entry name" value="HYBRID SIGNAL TRANSDUCTION HISTIDINE KINASE J"/>
    <property type="match status" value="1"/>
</dbReference>
<dbReference type="InterPro" id="IPR003661">
    <property type="entry name" value="HisK_dim/P_dom"/>
</dbReference>
<dbReference type="Pfam" id="PF00512">
    <property type="entry name" value="HisKA"/>
    <property type="match status" value="1"/>
</dbReference>
<dbReference type="SMART" id="SM00448">
    <property type="entry name" value="REC"/>
    <property type="match status" value="1"/>
</dbReference>
<dbReference type="Proteomes" id="UP000006250">
    <property type="component" value="Unassembled WGS sequence"/>
</dbReference>
<dbReference type="SUPFAM" id="SSF52172">
    <property type="entry name" value="CheY-like"/>
    <property type="match status" value="1"/>
</dbReference>
<dbReference type="InterPro" id="IPR036097">
    <property type="entry name" value="HisK_dim/P_sf"/>
</dbReference>
<name>E1JV23_SOLFR</name>
<sequence>MPEQLIRETDALGRLTGDALLLLNENGIILHATDAAGVLFGTPRNQLTGLPFGIPLGASPSGTEVTIATTSRTALMRQESLGEAGLPLTRIWLRDVTEFKKAKTELTAAHEAALAGERAKSNFLANITHEIRTPMIGILGMAELTLATELTSKQREYLEMARHSAQSLLTVLNDIVDYARIEVGALELAKTPFDLFATVEEAVSVFRPLAVKKNLSLEYRFLGDVPQNLVGDASRLRQILINLVGNAVKFTDSGSVVLAICPEPEKQSPGKVGLCFSVRDTGIGIPRDKIPAIFDSFTQADVSPARRYQGAGLGLAIVRHLVEMQGGEYGVESEEGQGSIFSCTMEFGLPAGSEKDGPDAVTAAQTAPSRPLTILLAEDNPINQIYAQELLEMDGHRVMVAHTGRRALEMLRRQRFDVILMDIQMPEMDGLEATRAIRQDTTGDFDPQIPIVALTAHALKGDRETFLRAGMNEYLSKPVSPESLAAALSRAMGRQAPAAQEDVPAQKPTDVAILEWSGLLTKARGNTGFLMKLFTAFVAEQPVNLESMREALALADFDQLAFMAHSLKGAAATMCAPVLRDASHDLERSAKAPNPKEAAQAFDAVEAALRDVVRAMREKLTALAV</sequence>
<dbReference type="InterPro" id="IPR001789">
    <property type="entry name" value="Sig_transdc_resp-reg_receiver"/>
</dbReference>
<evidence type="ECO:0000256" key="15">
    <source>
        <dbReference type="ARBA" id="ARBA00068150"/>
    </source>
</evidence>
<keyword evidence="22" id="KW-1185">Reference proteome</keyword>
<dbReference type="PROSITE" id="PS50109">
    <property type="entry name" value="HIS_KIN"/>
    <property type="match status" value="1"/>
</dbReference>
<dbReference type="InterPro" id="IPR003594">
    <property type="entry name" value="HATPase_dom"/>
</dbReference>
<dbReference type="Pfam" id="PF00072">
    <property type="entry name" value="Response_reg"/>
    <property type="match status" value="1"/>
</dbReference>
<dbReference type="GO" id="GO:0005524">
    <property type="term" value="F:ATP binding"/>
    <property type="evidence" value="ECO:0007669"/>
    <property type="project" value="UniProtKB-KW"/>
</dbReference>
<dbReference type="InterPro" id="IPR008207">
    <property type="entry name" value="Sig_transdc_His_kin_Hpt_dom"/>
</dbReference>
<dbReference type="PROSITE" id="PS50110">
    <property type="entry name" value="RESPONSE_REGULATORY"/>
    <property type="match status" value="1"/>
</dbReference>
<feature type="modified residue" description="4-aspartylphosphate" evidence="17">
    <location>
        <position position="422"/>
    </location>
</feature>
<dbReference type="Gene3D" id="3.40.50.2300">
    <property type="match status" value="1"/>
</dbReference>
<dbReference type="AlphaFoldDB" id="E1JV23"/>
<dbReference type="Gene3D" id="1.10.287.130">
    <property type="match status" value="1"/>
</dbReference>
<feature type="domain" description="Response regulatory" evidence="19">
    <location>
        <begin position="373"/>
        <end position="492"/>
    </location>
</feature>
<dbReference type="GO" id="GO:0005886">
    <property type="term" value="C:plasma membrane"/>
    <property type="evidence" value="ECO:0007669"/>
    <property type="project" value="UniProtKB-SubCell"/>
</dbReference>
<dbReference type="SMART" id="SM00073">
    <property type="entry name" value="HPT"/>
    <property type="match status" value="1"/>
</dbReference>
<evidence type="ECO:0000256" key="13">
    <source>
        <dbReference type="ARBA" id="ARBA00023136"/>
    </source>
</evidence>
<keyword evidence="8" id="KW-0547">Nucleotide-binding</keyword>
<evidence type="ECO:0000259" key="19">
    <source>
        <dbReference type="PROSITE" id="PS50110"/>
    </source>
</evidence>
<evidence type="ECO:0000256" key="17">
    <source>
        <dbReference type="PROSITE-ProRule" id="PRU00169"/>
    </source>
</evidence>
<evidence type="ECO:0000256" key="5">
    <source>
        <dbReference type="ARBA" id="ARBA00022553"/>
    </source>
</evidence>
<evidence type="ECO:0000313" key="21">
    <source>
        <dbReference type="EMBL" id="EFL51937.1"/>
    </source>
</evidence>
<evidence type="ECO:0000256" key="12">
    <source>
        <dbReference type="ARBA" id="ARBA00023012"/>
    </source>
</evidence>
<dbReference type="RefSeq" id="WP_005992535.1">
    <property type="nucleotide sequence ID" value="NZ_AECZ01000007.1"/>
</dbReference>
<comment type="subunit">
    <text evidence="14">At low DSF concentrations, interacts with RpfF.</text>
</comment>
<dbReference type="FunFam" id="1.10.287.130:FF:000002">
    <property type="entry name" value="Two-component osmosensing histidine kinase"/>
    <property type="match status" value="1"/>
</dbReference>
<dbReference type="SUPFAM" id="SSF47226">
    <property type="entry name" value="Histidine-containing phosphotransfer domain, HPT domain"/>
    <property type="match status" value="1"/>
</dbReference>
<feature type="domain" description="HPt" evidence="20">
    <location>
        <begin position="526"/>
        <end position="623"/>
    </location>
</feature>
<evidence type="ECO:0000256" key="2">
    <source>
        <dbReference type="ARBA" id="ARBA00004651"/>
    </source>
</evidence>
<comment type="catalytic activity">
    <reaction evidence="1">
        <text>ATP + protein L-histidine = ADP + protein N-phospho-L-histidine.</text>
        <dbReference type="EC" id="2.7.13.3"/>
    </reaction>
</comment>
<keyword evidence="13" id="KW-0472">Membrane</keyword>
<keyword evidence="7" id="KW-0812">Transmembrane</keyword>
<feature type="modified residue" description="Phosphohistidine" evidence="16">
    <location>
        <position position="565"/>
    </location>
</feature>
<dbReference type="Pfam" id="PF02518">
    <property type="entry name" value="HATPase_c"/>
    <property type="match status" value="1"/>
</dbReference>
<evidence type="ECO:0000259" key="18">
    <source>
        <dbReference type="PROSITE" id="PS50109"/>
    </source>
</evidence>
<dbReference type="InterPro" id="IPR036890">
    <property type="entry name" value="HATPase_C_sf"/>
</dbReference>
<dbReference type="InterPro" id="IPR004358">
    <property type="entry name" value="Sig_transdc_His_kin-like_C"/>
</dbReference>
<feature type="domain" description="Histidine kinase" evidence="18">
    <location>
        <begin position="126"/>
        <end position="349"/>
    </location>
</feature>
<evidence type="ECO:0000256" key="7">
    <source>
        <dbReference type="ARBA" id="ARBA00022692"/>
    </source>
</evidence>
<keyword evidence="6" id="KW-0808">Transferase</keyword>
<evidence type="ECO:0000259" key="20">
    <source>
        <dbReference type="PROSITE" id="PS50894"/>
    </source>
</evidence>
<dbReference type="SUPFAM" id="SSF55874">
    <property type="entry name" value="ATPase domain of HSP90 chaperone/DNA topoisomerase II/histidine kinase"/>
    <property type="match status" value="1"/>
</dbReference>
<dbReference type="SMART" id="SM00388">
    <property type="entry name" value="HisKA"/>
    <property type="match status" value="1"/>
</dbReference>
<dbReference type="FunFam" id="3.30.565.10:FF:000010">
    <property type="entry name" value="Sensor histidine kinase RcsC"/>
    <property type="match status" value="1"/>
</dbReference>
<dbReference type="EC" id="2.7.13.3" evidence="3"/>
<comment type="caution">
    <text evidence="21">The sequence shown here is derived from an EMBL/GenBank/DDBJ whole genome shotgun (WGS) entry which is preliminary data.</text>
</comment>
<evidence type="ECO:0000256" key="1">
    <source>
        <dbReference type="ARBA" id="ARBA00000085"/>
    </source>
</evidence>